<dbReference type="SMART" id="SM00304">
    <property type="entry name" value="HAMP"/>
    <property type="match status" value="1"/>
</dbReference>
<evidence type="ECO:0000256" key="11">
    <source>
        <dbReference type="SAM" id="Phobius"/>
    </source>
</evidence>
<proteinExistence type="predicted"/>
<dbReference type="SMART" id="SM00388">
    <property type="entry name" value="HisKA"/>
    <property type="match status" value="1"/>
</dbReference>
<feature type="domain" description="Histidine kinase" evidence="12">
    <location>
        <begin position="247"/>
        <end position="476"/>
    </location>
</feature>
<dbReference type="InterPro" id="IPR050428">
    <property type="entry name" value="TCS_sensor_his_kinase"/>
</dbReference>
<feature type="transmembrane region" description="Helical" evidence="11">
    <location>
        <begin position="20"/>
        <end position="39"/>
    </location>
</feature>
<dbReference type="Gene3D" id="3.30.565.10">
    <property type="entry name" value="Histidine kinase-like ATPase, C-terminal domain"/>
    <property type="match status" value="1"/>
</dbReference>
<feature type="domain" description="HAMP" evidence="13">
    <location>
        <begin position="186"/>
        <end position="239"/>
    </location>
</feature>
<dbReference type="PANTHER" id="PTHR45436:SF5">
    <property type="entry name" value="SENSOR HISTIDINE KINASE TRCS"/>
    <property type="match status" value="1"/>
</dbReference>
<dbReference type="InterPro" id="IPR005467">
    <property type="entry name" value="His_kinase_dom"/>
</dbReference>
<dbReference type="InterPro" id="IPR003594">
    <property type="entry name" value="HATPase_dom"/>
</dbReference>
<dbReference type="PROSITE" id="PS50885">
    <property type="entry name" value="HAMP"/>
    <property type="match status" value="1"/>
</dbReference>
<name>A0A852Z8P4_9ACTN</name>
<evidence type="ECO:0000256" key="4">
    <source>
        <dbReference type="ARBA" id="ARBA00022553"/>
    </source>
</evidence>
<dbReference type="SUPFAM" id="SSF158472">
    <property type="entry name" value="HAMP domain-like"/>
    <property type="match status" value="1"/>
</dbReference>
<dbReference type="Pfam" id="PF02518">
    <property type="entry name" value="HATPase_c"/>
    <property type="match status" value="1"/>
</dbReference>
<dbReference type="Gene3D" id="1.10.287.130">
    <property type="match status" value="1"/>
</dbReference>
<dbReference type="InterPro" id="IPR003660">
    <property type="entry name" value="HAMP_dom"/>
</dbReference>
<feature type="transmembrane region" description="Helical" evidence="11">
    <location>
        <begin position="161"/>
        <end position="182"/>
    </location>
</feature>
<sequence length="478" mass="49580">MDASGLTGRWHRLTLRGRLILIGSVGVAAGLALGGLILVRTLEFTLQRNLDEGAVGTARDVAALAHAGRLSDPIPVGGGESFVQVVDGRGRVSAASAGTDRLVPMLEPRELASARGGARVTVAGEQLGITGAVRVVGEPLPGGRTVLVAVSERGMAESIGVVKGTLLVAFPILVGLLAAVAWRVVGWTLAPVETLRRGAAEITGTSSARRLPVPAGNDEVHRLAVTLNDMLERLESTRGRQRAFVADAAHELRSPLASMRTQLEVAVWLDATTLAGGPATASEAGPGGGQPPVDLLTDLLTDVNRLADLTNDLLLLARADEGALPRPAERVDVAALAKELAGRYAVARVPVHVDAPEVRWVCGTPGALRQLIGNLADNAVRHATTRVLVAVEDPGEGDGEGVLITVTDDGPGIAPADRERVFDRFTRLDDARARDDGGSGLGLAIVRELARLHGGTVTLADAGPGVRAEVRLPAADRP</sequence>
<comment type="caution">
    <text evidence="14">The sequence shown here is derived from an EMBL/GenBank/DDBJ whole genome shotgun (WGS) entry which is preliminary data.</text>
</comment>
<dbReference type="GO" id="GO:0005886">
    <property type="term" value="C:plasma membrane"/>
    <property type="evidence" value="ECO:0007669"/>
    <property type="project" value="UniProtKB-SubCell"/>
</dbReference>
<dbReference type="SUPFAM" id="SSF47384">
    <property type="entry name" value="Homodimeric domain of signal transducing histidine kinase"/>
    <property type="match status" value="1"/>
</dbReference>
<dbReference type="SUPFAM" id="SSF55874">
    <property type="entry name" value="ATPase domain of HSP90 chaperone/DNA topoisomerase II/histidine kinase"/>
    <property type="match status" value="1"/>
</dbReference>
<comment type="subcellular location">
    <subcellularLocation>
        <location evidence="2">Cell membrane</location>
    </subcellularLocation>
</comment>
<dbReference type="PANTHER" id="PTHR45436">
    <property type="entry name" value="SENSOR HISTIDINE KINASE YKOH"/>
    <property type="match status" value="1"/>
</dbReference>
<comment type="catalytic activity">
    <reaction evidence="1">
        <text>ATP + protein L-histidine = ADP + protein N-phospho-L-histidine.</text>
        <dbReference type="EC" id="2.7.13.3"/>
    </reaction>
</comment>
<evidence type="ECO:0000256" key="9">
    <source>
        <dbReference type="ARBA" id="ARBA00023012"/>
    </source>
</evidence>
<keyword evidence="7 14" id="KW-0418">Kinase</keyword>
<dbReference type="CDD" id="cd00082">
    <property type="entry name" value="HisKA"/>
    <property type="match status" value="1"/>
</dbReference>
<organism evidence="14 15">
    <name type="scientific">Actinopolymorpha rutila</name>
    <dbReference type="NCBI Taxonomy" id="446787"/>
    <lineage>
        <taxon>Bacteria</taxon>
        <taxon>Bacillati</taxon>
        <taxon>Actinomycetota</taxon>
        <taxon>Actinomycetes</taxon>
        <taxon>Propionibacteriales</taxon>
        <taxon>Actinopolymorphaceae</taxon>
        <taxon>Actinopolymorpha</taxon>
    </lineage>
</organism>
<dbReference type="CDD" id="cd06225">
    <property type="entry name" value="HAMP"/>
    <property type="match status" value="1"/>
</dbReference>
<dbReference type="SMART" id="SM00387">
    <property type="entry name" value="HATPase_c"/>
    <property type="match status" value="1"/>
</dbReference>
<keyword evidence="10 11" id="KW-0472">Membrane</keyword>
<evidence type="ECO:0000256" key="3">
    <source>
        <dbReference type="ARBA" id="ARBA00012438"/>
    </source>
</evidence>
<gene>
    <name evidence="14" type="ORF">F4554_001999</name>
</gene>
<protein>
    <recommendedName>
        <fullName evidence="3">histidine kinase</fullName>
        <ecNumber evidence="3">2.7.13.3</ecNumber>
    </recommendedName>
</protein>
<evidence type="ECO:0000313" key="14">
    <source>
        <dbReference type="EMBL" id="NYH89361.1"/>
    </source>
</evidence>
<dbReference type="PROSITE" id="PS50109">
    <property type="entry name" value="HIS_KIN"/>
    <property type="match status" value="1"/>
</dbReference>
<evidence type="ECO:0000256" key="5">
    <source>
        <dbReference type="ARBA" id="ARBA00022679"/>
    </source>
</evidence>
<evidence type="ECO:0000256" key="10">
    <source>
        <dbReference type="ARBA" id="ARBA00023136"/>
    </source>
</evidence>
<accession>A0A852Z8P4</accession>
<dbReference type="Pfam" id="PF00512">
    <property type="entry name" value="HisKA"/>
    <property type="match status" value="1"/>
</dbReference>
<keyword evidence="8 11" id="KW-1133">Transmembrane helix</keyword>
<dbReference type="Pfam" id="PF00672">
    <property type="entry name" value="HAMP"/>
    <property type="match status" value="1"/>
</dbReference>
<keyword evidence="6 11" id="KW-0812">Transmembrane</keyword>
<dbReference type="InterPro" id="IPR004358">
    <property type="entry name" value="Sig_transdc_His_kin-like_C"/>
</dbReference>
<dbReference type="InterPro" id="IPR036890">
    <property type="entry name" value="HATPase_C_sf"/>
</dbReference>
<dbReference type="EMBL" id="JACBZH010000001">
    <property type="protein sequence ID" value="NYH89361.1"/>
    <property type="molecule type" value="Genomic_DNA"/>
</dbReference>
<dbReference type="PRINTS" id="PR00344">
    <property type="entry name" value="BCTRLSENSOR"/>
</dbReference>
<dbReference type="InterPro" id="IPR036097">
    <property type="entry name" value="HisK_dim/P_sf"/>
</dbReference>
<keyword evidence="4" id="KW-0597">Phosphoprotein</keyword>
<dbReference type="InterPro" id="IPR003661">
    <property type="entry name" value="HisK_dim/P_dom"/>
</dbReference>
<keyword evidence="5" id="KW-0808">Transferase</keyword>
<keyword evidence="15" id="KW-1185">Reference proteome</keyword>
<evidence type="ECO:0000256" key="8">
    <source>
        <dbReference type="ARBA" id="ARBA00022989"/>
    </source>
</evidence>
<evidence type="ECO:0000256" key="1">
    <source>
        <dbReference type="ARBA" id="ARBA00000085"/>
    </source>
</evidence>
<dbReference type="RefSeq" id="WP_337795947.1">
    <property type="nucleotide sequence ID" value="NZ_BAAARR010000008.1"/>
</dbReference>
<dbReference type="EC" id="2.7.13.3" evidence="3"/>
<evidence type="ECO:0000259" key="13">
    <source>
        <dbReference type="PROSITE" id="PS50885"/>
    </source>
</evidence>
<evidence type="ECO:0000256" key="6">
    <source>
        <dbReference type="ARBA" id="ARBA00022692"/>
    </source>
</evidence>
<evidence type="ECO:0000313" key="15">
    <source>
        <dbReference type="Proteomes" id="UP000579605"/>
    </source>
</evidence>
<dbReference type="CDD" id="cd00075">
    <property type="entry name" value="HATPase"/>
    <property type="match status" value="1"/>
</dbReference>
<evidence type="ECO:0000259" key="12">
    <source>
        <dbReference type="PROSITE" id="PS50109"/>
    </source>
</evidence>
<reference evidence="14 15" key="1">
    <citation type="submission" date="2020-07" db="EMBL/GenBank/DDBJ databases">
        <title>Sequencing the genomes of 1000 actinobacteria strains.</title>
        <authorList>
            <person name="Klenk H.-P."/>
        </authorList>
    </citation>
    <scope>NUCLEOTIDE SEQUENCE [LARGE SCALE GENOMIC DNA]</scope>
    <source>
        <strain evidence="14 15">DSM 18448</strain>
    </source>
</reference>
<keyword evidence="9" id="KW-0902">Two-component regulatory system</keyword>
<dbReference type="Proteomes" id="UP000579605">
    <property type="component" value="Unassembled WGS sequence"/>
</dbReference>
<evidence type="ECO:0000256" key="7">
    <source>
        <dbReference type="ARBA" id="ARBA00022777"/>
    </source>
</evidence>
<dbReference type="AlphaFoldDB" id="A0A852Z8P4"/>
<dbReference type="GO" id="GO:0000155">
    <property type="term" value="F:phosphorelay sensor kinase activity"/>
    <property type="evidence" value="ECO:0007669"/>
    <property type="project" value="InterPro"/>
</dbReference>
<evidence type="ECO:0000256" key="2">
    <source>
        <dbReference type="ARBA" id="ARBA00004236"/>
    </source>
</evidence>